<dbReference type="PANTHER" id="PTHR12706">
    <property type="entry name" value="STRAWBERRY NOTCH-RELATED"/>
    <property type="match status" value="1"/>
</dbReference>
<protein>
    <recommendedName>
        <fullName evidence="1">Strawberry notch AAA domain-containing protein</fullName>
    </recommendedName>
</protein>
<proteinExistence type="predicted"/>
<organism evidence="2 3">
    <name type="scientific">Daphnia pulex</name>
    <name type="common">Water flea</name>
    <dbReference type="NCBI Taxonomy" id="6669"/>
    <lineage>
        <taxon>Eukaryota</taxon>
        <taxon>Metazoa</taxon>
        <taxon>Ecdysozoa</taxon>
        <taxon>Arthropoda</taxon>
        <taxon>Crustacea</taxon>
        <taxon>Branchiopoda</taxon>
        <taxon>Diplostraca</taxon>
        <taxon>Cladocera</taxon>
        <taxon>Anomopoda</taxon>
        <taxon>Daphniidae</taxon>
        <taxon>Daphnia</taxon>
    </lineage>
</organism>
<dbReference type="Proteomes" id="UP000000305">
    <property type="component" value="Unassembled WGS sequence"/>
</dbReference>
<name>E9H8Y2_DAPPU</name>
<dbReference type="GO" id="GO:0006355">
    <property type="term" value="P:regulation of DNA-templated transcription"/>
    <property type="evidence" value="ECO:0007669"/>
    <property type="project" value="InterPro"/>
</dbReference>
<accession>E9H8Y2</accession>
<dbReference type="PhylomeDB" id="E9H8Y2"/>
<keyword evidence="3" id="KW-1185">Reference proteome</keyword>
<sequence length="79" mass="8689">MNIQPIEPTKTGLAVLELQNKLPNARIVYVTATGASEPRHLGYMFRLGLWCQGTPFYDFASFIGTIEKNGVGGMELLAM</sequence>
<dbReference type="KEGG" id="dpx:DAPPUDRAFT_326841"/>
<dbReference type="HOGENOM" id="CLU_2608470_0_0_1"/>
<dbReference type="InterPro" id="IPR026741">
    <property type="entry name" value="SNO"/>
</dbReference>
<evidence type="ECO:0000259" key="1">
    <source>
        <dbReference type="Pfam" id="PF13872"/>
    </source>
</evidence>
<evidence type="ECO:0000313" key="3">
    <source>
        <dbReference type="Proteomes" id="UP000000305"/>
    </source>
</evidence>
<feature type="domain" description="Strawberry notch AAA" evidence="1">
    <location>
        <begin position="7"/>
        <end position="79"/>
    </location>
</feature>
<dbReference type="STRING" id="6669.E9H8Y2"/>
<dbReference type="InParanoid" id="E9H8Y2"/>
<dbReference type="InterPro" id="IPR039187">
    <property type="entry name" value="SNO_AAA"/>
</dbReference>
<dbReference type="Pfam" id="PF13872">
    <property type="entry name" value="AAA_34"/>
    <property type="match status" value="1"/>
</dbReference>
<dbReference type="AlphaFoldDB" id="E9H8Y2"/>
<dbReference type="eggNOG" id="KOG1513">
    <property type="taxonomic scope" value="Eukaryota"/>
</dbReference>
<dbReference type="EMBL" id="GL732606">
    <property type="protein sequence ID" value="EFX71802.1"/>
    <property type="molecule type" value="Genomic_DNA"/>
</dbReference>
<evidence type="ECO:0000313" key="2">
    <source>
        <dbReference type="EMBL" id="EFX71802.1"/>
    </source>
</evidence>
<dbReference type="OrthoDB" id="421838at2759"/>
<reference evidence="2 3" key="1">
    <citation type="journal article" date="2011" name="Science">
        <title>The ecoresponsive genome of Daphnia pulex.</title>
        <authorList>
            <person name="Colbourne J.K."/>
            <person name="Pfrender M.E."/>
            <person name="Gilbert D."/>
            <person name="Thomas W.K."/>
            <person name="Tucker A."/>
            <person name="Oakley T.H."/>
            <person name="Tokishita S."/>
            <person name="Aerts A."/>
            <person name="Arnold G.J."/>
            <person name="Basu M.K."/>
            <person name="Bauer D.J."/>
            <person name="Caceres C.E."/>
            <person name="Carmel L."/>
            <person name="Casola C."/>
            <person name="Choi J.H."/>
            <person name="Detter J.C."/>
            <person name="Dong Q."/>
            <person name="Dusheyko S."/>
            <person name="Eads B.D."/>
            <person name="Frohlich T."/>
            <person name="Geiler-Samerotte K.A."/>
            <person name="Gerlach D."/>
            <person name="Hatcher P."/>
            <person name="Jogdeo S."/>
            <person name="Krijgsveld J."/>
            <person name="Kriventseva E.V."/>
            <person name="Kultz D."/>
            <person name="Laforsch C."/>
            <person name="Lindquist E."/>
            <person name="Lopez J."/>
            <person name="Manak J.R."/>
            <person name="Muller J."/>
            <person name="Pangilinan J."/>
            <person name="Patwardhan R.P."/>
            <person name="Pitluck S."/>
            <person name="Pritham E.J."/>
            <person name="Rechtsteiner A."/>
            <person name="Rho M."/>
            <person name="Rogozin I.B."/>
            <person name="Sakarya O."/>
            <person name="Salamov A."/>
            <person name="Schaack S."/>
            <person name="Shapiro H."/>
            <person name="Shiga Y."/>
            <person name="Skalitzky C."/>
            <person name="Smith Z."/>
            <person name="Souvorov A."/>
            <person name="Sung W."/>
            <person name="Tang Z."/>
            <person name="Tsuchiya D."/>
            <person name="Tu H."/>
            <person name="Vos H."/>
            <person name="Wang M."/>
            <person name="Wolf Y.I."/>
            <person name="Yamagata H."/>
            <person name="Yamada T."/>
            <person name="Ye Y."/>
            <person name="Shaw J.R."/>
            <person name="Andrews J."/>
            <person name="Crease T.J."/>
            <person name="Tang H."/>
            <person name="Lucas S.M."/>
            <person name="Robertson H.M."/>
            <person name="Bork P."/>
            <person name="Koonin E.V."/>
            <person name="Zdobnov E.M."/>
            <person name="Grigoriev I.V."/>
            <person name="Lynch M."/>
            <person name="Boore J.L."/>
        </authorList>
    </citation>
    <scope>NUCLEOTIDE SEQUENCE [LARGE SCALE GENOMIC DNA]</scope>
</reference>
<gene>
    <name evidence="2" type="ORF">DAPPUDRAFT_326841</name>
</gene>
<dbReference type="PANTHER" id="PTHR12706:SF30">
    <property type="entry name" value="PROTEIN STRAWBERRY NOTCH-RELATED"/>
    <property type="match status" value="1"/>
</dbReference>